<name>A0A917Z2I7_9ALTE</name>
<evidence type="ECO:0000259" key="1">
    <source>
        <dbReference type="Pfam" id="PF03724"/>
    </source>
</evidence>
<evidence type="ECO:0000313" key="3">
    <source>
        <dbReference type="Proteomes" id="UP000606935"/>
    </source>
</evidence>
<proteinExistence type="predicted"/>
<sequence>MAGVLLSVGLLGCAQTPEQAGEGDKAPQNTLSGQWQLVELMGHPIKAEKGPNLEFNEEGRVSGFAGCNRFFGDVEVKGLSIHFGQLGATMMACPDMQIESKFMQVLEKADNYSLGNDSLSLNKARMAPLARFERVKAD</sequence>
<dbReference type="InterPro" id="IPR005184">
    <property type="entry name" value="DUF306_Meta_HslJ"/>
</dbReference>
<dbReference type="Gene3D" id="2.40.128.270">
    <property type="match status" value="1"/>
</dbReference>
<dbReference type="AlphaFoldDB" id="A0A917Z2I7"/>
<dbReference type="EMBL" id="BMLS01000006">
    <property type="protein sequence ID" value="GGO73344.1"/>
    <property type="molecule type" value="Genomic_DNA"/>
</dbReference>
<comment type="caution">
    <text evidence="2">The sequence shown here is derived from an EMBL/GenBank/DDBJ whole genome shotgun (WGS) entry which is preliminary data.</text>
</comment>
<evidence type="ECO:0000313" key="2">
    <source>
        <dbReference type="EMBL" id="GGO73344.1"/>
    </source>
</evidence>
<organism evidence="2 3">
    <name type="scientific">Bowmanella pacifica</name>
    <dbReference type="NCBI Taxonomy" id="502051"/>
    <lineage>
        <taxon>Bacteria</taxon>
        <taxon>Pseudomonadati</taxon>
        <taxon>Pseudomonadota</taxon>
        <taxon>Gammaproteobacteria</taxon>
        <taxon>Alteromonadales</taxon>
        <taxon>Alteromonadaceae</taxon>
        <taxon>Bowmanella</taxon>
    </lineage>
</organism>
<dbReference type="InterPro" id="IPR053147">
    <property type="entry name" value="Hsp_HslJ-like"/>
</dbReference>
<gene>
    <name evidence="2" type="ORF">GCM10010982_33660</name>
</gene>
<reference evidence="2" key="2">
    <citation type="submission" date="2020-09" db="EMBL/GenBank/DDBJ databases">
        <authorList>
            <person name="Sun Q."/>
            <person name="Zhou Y."/>
        </authorList>
    </citation>
    <scope>NUCLEOTIDE SEQUENCE</scope>
    <source>
        <strain evidence="2">CGMCC 1.7086</strain>
    </source>
</reference>
<dbReference type="PANTHER" id="PTHR35535">
    <property type="entry name" value="HEAT SHOCK PROTEIN HSLJ"/>
    <property type="match status" value="1"/>
</dbReference>
<protein>
    <recommendedName>
        <fullName evidence="1">DUF306 domain-containing protein</fullName>
    </recommendedName>
</protein>
<dbReference type="Pfam" id="PF03724">
    <property type="entry name" value="META"/>
    <property type="match status" value="1"/>
</dbReference>
<dbReference type="Proteomes" id="UP000606935">
    <property type="component" value="Unassembled WGS sequence"/>
</dbReference>
<dbReference type="InterPro" id="IPR038670">
    <property type="entry name" value="HslJ-like_sf"/>
</dbReference>
<accession>A0A917Z2I7</accession>
<keyword evidence="3" id="KW-1185">Reference proteome</keyword>
<dbReference type="PANTHER" id="PTHR35535:SF1">
    <property type="entry name" value="HEAT SHOCK PROTEIN HSLJ"/>
    <property type="match status" value="1"/>
</dbReference>
<feature type="domain" description="DUF306" evidence="1">
    <location>
        <begin position="30"/>
        <end position="133"/>
    </location>
</feature>
<reference evidence="2" key="1">
    <citation type="journal article" date="2014" name="Int. J. Syst. Evol. Microbiol.">
        <title>Complete genome sequence of Corynebacterium casei LMG S-19264T (=DSM 44701T), isolated from a smear-ripened cheese.</title>
        <authorList>
            <consortium name="US DOE Joint Genome Institute (JGI-PGF)"/>
            <person name="Walter F."/>
            <person name="Albersmeier A."/>
            <person name="Kalinowski J."/>
            <person name="Ruckert C."/>
        </authorList>
    </citation>
    <scope>NUCLEOTIDE SEQUENCE</scope>
    <source>
        <strain evidence="2">CGMCC 1.7086</strain>
    </source>
</reference>